<dbReference type="FunFam" id="1.10.4080.10:FF:000002">
    <property type="entry name" value="ADP-ribosylarginine hydrolase isoform X1"/>
    <property type="match status" value="1"/>
</dbReference>
<feature type="binding site" evidence="2">
    <location>
        <position position="56"/>
    </location>
    <ligand>
        <name>Mg(2+)</name>
        <dbReference type="ChEBI" id="CHEBI:18420"/>
        <label>1</label>
    </ligand>
</feature>
<dbReference type="InterPro" id="IPR036705">
    <property type="entry name" value="Ribosyl_crysJ1_sf"/>
</dbReference>
<feature type="region of interest" description="Disordered" evidence="3">
    <location>
        <begin position="894"/>
        <end position="917"/>
    </location>
</feature>
<dbReference type="Pfam" id="PF03747">
    <property type="entry name" value="ADP_ribosyl_GH"/>
    <property type="match status" value="1"/>
</dbReference>
<reference evidence="5" key="1">
    <citation type="submission" date="2025-08" db="UniProtKB">
        <authorList>
            <consortium name="RefSeq"/>
        </authorList>
    </citation>
    <scope>IDENTIFICATION</scope>
</reference>
<dbReference type="InterPro" id="IPR005502">
    <property type="entry name" value="Ribosyl_crysJ1"/>
</dbReference>
<feature type="compositionally biased region" description="Basic and acidic residues" evidence="3">
    <location>
        <begin position="1368"/>
        <end position="1383"/>
    </location>
</feature>
<feature type="compositionally biased region" description="Polar residues" evidence="3">
    <location>
        <begin position="1320"/>
        <end position="1332"/>
    </location>
</feature>
<dbReference type="GeneID" id="117362423"/>
<dbReference type="GO" id="GO:0046872">
    <property type="term" value="F:metal ion binding"/>
    <property type="evidence" value="ECO:0007669"/>
    <property type="project" value="UniProtKB-KW"/>
</dbReference>
<dbReference type="SUPFAM" id="SSF101478">
    <property type="entry name" value="ADP-ribosylglycohydrolase"/>
    <property type="match status" value="1"/>
</dbReference>
<dbReference type="Gene3D" id="1.10.4080.10">
    <property type="entry name" value="ADP-ribosylation/Crystallin J1"/>
    <property type="match status" value="1"/>
</dbReference>
<comment type="cofactor">
    <cofactor evidence="2">
        <name>Mg(2+)</name>
        <dbReference type="ChEBI" id="CHEBI:18420"/>
    </cofactor>
    <text evidence="2">Binds 2 magnesium ions per subunit.</text>
</comment>
<proteinExistence type="inferred from homology"/>
<evidence type="ECO:0000256" key="3">
    <source>
        <dbReference type="SAM" id="MobiDB-lite"/>
    </source>
</evidence>
<comment type="similarity">
    <text evidence="1">Belongs to the ADP-ribosylglycohydrolase family.</text>
</comment>
<evidence type="ECO:0000256" key="1">
    <source>
        <dbReference type="ARBA" id="ARBA00010702"/>
    </source>
</evidence>
<dbReference type="OrthoDB" id="10250509at2759"/>
<gene>
    <name evidence="5" type="primary">ADPRHL1</name>
</gene>
<keyword evidence="4" id="KW-1185">Reference proteome</keyword>
<keyword evidence="2" id="KW-0479">Metal-binding</keyword>
<evidence type="ECO:0000313" key="4">
    <source>
        <dbReference type="Proteomes" id="UP000515159"/>
    </source>
</evidence>
<keyword evidence="2" id="KW-0460">Magnesium</keyword>
<feature type="region of interest" description="Disordered" evidence="3">
    <location>
        <begin position="1240"/>
        <end position="1383"/>
    </location>
</feature>
<dbReference type="RefSeq" id="XP_033804644.1">
    <property type="nucleotide sequence ID" value="XM_033948753.1"/>
</dbReference>
<feature type="compositionally biased region" description="Basic and acidic residues" evidence="3">
    <location>
        <begin position="996"/>
        <end position="1009"/>
    </location>
</feature>
<accession>A0A6P8R3R1</accession>
<dbReference type="CTD" id="113622"/>
<feature type="region of interest" description="Disordered" evidence="3">
    <location>
        <begin position="482"/>
        <end position="505"/>
    </location>
</feature>
<feature type="region of interest" description="Disordered" evidence="3">
    <location>
        <begin position="1128"/>
        <end position="1152"/>
    </location>
</feature>
<dbReference type="KEGG" id="gsh:117362423"/>
<name>A0A6P8R3R1_GEOSA</name>
<dbReference type="PANTHER" id="PTHR16222">
    <property type="entry name" value="ADP-RIBOSYLGLYCOHYDROLASE"/>
    <property type="match status" value="1"/>
</dbReference>
<feature type="region of interest" description="Disordered" evidence="3">
    <location>
        <begin position="994"/>
        <end position="1024"/>
    </location>
</feature>
<dbReference type="Proteomes" id="UP000515159">
    <property type="component" value="Chromosome 6"/>
</dbReference>
<protein>
    <submittedName>
        <fullName evidence="5">Protein ADP-ribosylarginine hydrolase-like protein 1 isoform X1</fullName>
    </submittedName>
</protein>
<dbReference type="InterPro" id="IPR050792">
    <property type="entry name" value="ADP-ribosylglycohydrolase"/>
</dbReference>
<dbReference type="InParanoid" id="A0A6P8R3R1"/>
<feature type="compositionally biased region" description="Polar residues" evidence="3">
    <location>
        <begin position="1288"/>
        <end position="1310"/>
    </location>
</feature>
<sequence>MEKFKAAMLLAGVGDALGYRNFSWEICGSGLKIQEELKELGGLEKLVLSADKWPVSDNTLMHMSTAEALKSDYWCLEDLYREMVKQYVDAVDKLQGRRPDPATIEGCSQLKPDNYLLAWHTPFNEKGSGFGAATKAMCIGMRYWKPERIETLIEVSIECGRMTHNHPTGFLGSLCAALFTSYAIQGKPLAEWGREMLKVVPLAEEYCKKTIRHMAEYQEHWFYFEAKWQFYLEEREIAEDNQNKPSFPDKYDAEERDKTYRKWSSEGRGGRRGHDAPMIAYDALLGAGGDWKELCNRAMLHGGESGPTGSIAGCFYGLLYGLSNVPKGLYQDLEYRERLEHLGEALFKVSKEDNTKCTMFHGDKMPVDPMVLKRMIKLKIDNPGDIAVLSSLLYYITQLASCSSQAQTKEAKDMGVQETIKHQWRLNRSSNNINSRSATKHPTRFQLLQSKFTSLREPPIKRMREVGKLMIKERQWLSRGLGGGTVKLGKGRENKDEEETTMVSDSDRAKWNIPVGKNMVKNILNKFMAAEEKETKDKPQNWKVKDAKTNLPRIVNKNSMLSMLKEKFEHSSSLCSVAEVKASLLHKGEKKERRGPLKVPICKAKVIVLKTTTKTAACINPPVVDYLLCAVDTRPELNLATVAQPLTQLAHRSTMSQCFKHSILVEHPKKSHCIDNVIPDNEIPENMIVSIHHKRLDGLNSQTVQPGGYHSMEIISPGNKMPENKPVDGQCQNVDKCRVQIVVTGKSDGTENTKHGNNTPKNISNTQYEAAKTVCDTGYTDHTEPSNAMVGNMKVDEQCKRKFNYITPMTQPKEPYCREGRETAKNTMTDKQYPKQLTSLGGSLTMHMPEPHKVHHINYVNSSEEITANFALETRSVNQQRLHDYRLQLQDTNKPHSIHSSTMSSDPTEENIMAGSPPKQQKAFAIEMEEKERMHHKDNIKYDGNNIAKDREFSQARGMSECHTSQMVQTKDSKCTDGVSLGDEGKENVTFKIQKKRNEDFKRQKEKSVESNNGKTPNDDFSKNMLNAKYKKPLKPQEHKELKVMAKTKIAFANQGSACLPNVDSSAAGSDNNVLANRIPTLSDGCNVDHQVASKLAKHEVTSKLWHRSPTKGSCAASSMTSLPFSKSPEGSVMCSKPDTAGGENSGNGLNVGKLTGKRTKFAEPKRELFFAVETSFPKEKVSKNIPSLCPVIVKPSYKMEPLIKRATLTIQLPVHKSLMPSPSKRNVVDLKGKSVSIPASIGRETKHKSEIFLNPSENDSKLATKDEDRPTRRPSECQLQAKPTKRPSVTSQCQPQEKPTKSPTGTSECQPHAKLAKSPSATSGCQLQTRPAMQGTKLLQKPQPQSNLDRSGRSAASKARRQKHQTSKPDDLVKQRNTEEEGKFYCTSNKTKEEGAQCTERVKYTAESYSENENSPEQSFKPLIVTIPDTFKRYT</sequence>
<feature type="compositionally biased region" description="Basic and acidic residues" evidence="3">
    <location>
        <begin position="1259"/>
        <end position="1276"/>
    </location>
</feature>
<organism evidence="4 5">
    <name type="scientific">Geotrypetes seraphini</name>
    <name type="common">Gaboon caecilian</name>
    <name type="synonym">Caecilia seraphini</name>
    <dbReference type="NCBI Taxonomy" id="260995"/>
    <lineage>
        <taxon>Eukaryota</taxon>
        <taxon>Metazoa</taxon>
        <taxon>Chordata</taxon>
        <taxon>Craniata</taxon>
        <taxon>Vertebrata</taxon>
        <taxon>Euteleostomi</taxon>
        <taxon>Amphibia</taxon>
        <taxon>Gymnophiona</taxon>
        <taxon>Geotrypetes</taxon>
    </lineage>
</organism>
<evidence type="ECO:0000313" key="5">
    <source>
        <dbReference type="RefSeq" id="XP_033804644.1"/>
    </source>
</evidence>
<feature type="binding site" evidence="2">
    <location>
        <position position="57"/>
    </location>
    <ligand>
        <name>Mg(2+)</name>
        <dbReference type="ChEBI" id="CHEBI:18420"/>
        <label>1</label>
    </ligand>
</feature>
<evidence type="ECO:0000256" key="2">
    <source>
        <dbReference type="PIRSR" id="PIRSR605502-1"/>
    </source>
</evidence>
<dbReference type="PANTHER" id="PTHR16222:SF23">
    <property type="entry name" value="INACTIVE ADP-RIBOSYLTRANSFERASE ARH2"/>
    <property type="match status" value="1"/>
</dbReference>